<name>A0A0D2GPI3_9BACT</name>
<keyword evidence="2" id="KW-0805">Transcription regulation</keyword>
<comment type="caution">
    <text evidence="6">The sequence shown here is derived from an EMBL/GenBank/DDBJ whole genome shotgun (WGS) entry which is preliminary data.</text>
</comment>
<evidence type="ECO:0000256" key="1">
    <source>
        <dbReference type="ARBA" id="ARBA00022491"/>
    </source>
</evidence>
<dbReference type="Pfam" id="PF13411">
    <property type="entry name" value="MerR_1"/>
    <property type="match status" value="1"/>
</dbReference>
<reference evidence="6 7" key="1">
    <citation type="journal article" date="2013" name="Proc. Natl. Acad. Sci. U.S.A.">
        <title>Candidate phylum TM6 genome recovered from a hospital sink biofilm provides genomic insights into this uncultivated phylum.</title>
        <authorList>
            <person name="McLean J.S."/>
            <person name="Lombardo M.J."/>
            <person name="Badger J.H."/>
            <person name="Edlund A."/>
            <person name="Novotny M."/>
            <person name="Yee-Greenbaum J."/>
            <person name="Vyahhi N."/>
            <person name="Hall A.P."/>
            <person name="Yang Y."/>
            <person name="Dupont C.L."/>
            <person name="Ziegler M.G."/>
            <person name="Chitsaz H."/>
            <person name="Allen A.E."/>
            <person name="Yooseph S."/>
            <person name="Tesler G."/>
            <person name="Pevzner P.A."/>
            <person name="Friedman R.M."/>
            <person name="Nealson K.H."/>
            <person name="Venter J.C."/>
            <person name="Lasken R.S."/>
        </authorList>
    </citation>
    <scope>NUCLEOTIDE SEQUENCE [LARGE SCALE GENOMIC DNA]</scope>
    <source>
        <strain evidence="6 7">TM6SC1</strain>
    </source>
</reference>
<feature type="domain" description="HTH merR-type" evidence="5">
    <location>
        <begin position="1"/>
        <end position="72"/>
    </location>
</feature>
<dbReference type="Proteomes" id="UP000032214">
    <property type="component" value="Unassembled WGS sequence"/>
</dbReference>
<evidence type="ECO:0000313" key="7">
    <source>
        <dbReference type="Proteomes" id="UP000032214"/>
    </source>
</evidence>
<evidence type="ECO:0000256" key="2">
    <source>
        <dbReference type="ARBA" id="ARBA00023015"/>
    </source>
</evidence>
<dbReference type="PROSITE" id="PS50937">
    <property type="entry name" value="HTH_MERR_2"/>
    <property type="match status" value="1"/>
</dbReference>
<protein>
    <recommendedName>
        <fullName evidence="5">HTH merR-type domain-containing protein</fullName>
    </recommendedName>
</protein>
<dbReference type="Pfam" id="PF07739">
    <property type="entry name" value="TipAS"/>
    <property type="match status" value="1"/>
</dbReference>
<dbReference type="GO" id="GO:0003700">
    <property type="term" value="F:DNA-binding transcription factor activity"/>
    <property type="evidence" value="ECO:0007669"/>
    <property type="project" value="InterPro"/>
</dbReference>
<dbReference type="InterPro" id="IPR012925">
    <property type="entry name" value="TipAS_dom"/>
</dbReference>
<evidence type="ECO:0000256" key="3">
    <source>
        <dbReference type="ARBA" id="ARBA00023125"/>
    </source>
</evidence>
<evidence type="ECO:0000256" key="4">
    <source>
        <dbReference type="ARBA" id="ARBA00023163"/>
    </source>
</evidence>
<dbReference type="PANTHER" id="PTHR30204:SF69">
    <property type="entry name" value="MERR-FAMILY TRANSCRIPTIONAL REGULATOR"/>
    <property type="match status" value="1"/>
</dbReference>
<dbReference type="Gene3D" id="1.10.1660.10">
    <property type="match status" value="1"/>
</dbReference>
<dbReference type="InterPro" id="IPR009061">
    <property type="entry name" value="DNA-bd_dom_put_sf"/>
</dbReference>
<dbReference type="SUPFAM" id="SSF46955">
    <property type="entry name" value="Putative DNA-binding domain"/>
    <property type="match status" value="1"/>
</dbReference>
<keyword evidence="7" id="KW-1185">Reference proteome</keyword>
<evidence type="ECO:0000259" key="5">
    <source>
        <dbReference type="PROSITE" id="PS50937"/>
    </source>
</evidence>
<keyword evidence="3" id="KW-0238">DNA-binding</keyword>
<proteinExistence type="predicted"/>
<organism evidence="6 7">
    <name type="scientific">candidate division TM6 bacterium JCVI TM6SC1</name>
    <dbReference type="NCBI Taxonomy" id="1306947"/>
    <lineage>
        <taxon>Bacteria</taxon>
        <taxon>Candidatus Babelota</taxon>
        <taxon>Vermiphilus</taxon>
    </lineage>
</organism>
<dbReference type="InterPro" id="IPR000551">
    <property type="entry name" value="MerR-type_HTH_dom"/>
</dbReference>
<dbReference type="PANTHER" id="PTHR30204">
    <property type="entry name" value="REDOX-CYCLING DRUG-SENSING TRANSCRIPTIONAL ACTIVATOR SOXR"/>
    <property type="match status" value="1"/>
</dbReference>
<dbReference type="STRING" id="1306947.J120_02915"/>
<dbReference type="InterPro" id="IPR047057">
    <property type="entry name" value="MerR_fam"/>
</dbReference>
<evidence type="ECO:0000313" key="6">
    <source>
        <dbReference type="EMBL" id="KIX85244.1"/>
    </source>
</evidence>
<accession>A0A0D2GPI3</accession>
<keyword evidence="1" id="KW-0678">Repressor</keyword>
<gene>
    <name evidence="6" type="ORF">J120_02915</name>
</gene>
<dbReference type="EMBL" id="ARQD01000002">
    <property type="protein sequence ID" value="KIX85244.1"/>
    <property type="molecule type" value="Genomic_DNA"/>
</dbReference>
<dbReference type="GO" id="GO:0003677">
    <property type="term" value="F:DNA binding"/>
    <property type="evidence" value="ECO:0007669"/>
    <property type="project" value="UniProtKB-KW"/>
</dbReference>
<keyword evidence="4" id="KW-0804">Transcription</keyword>
<dbReference type="SMART" id="SM00422">
    <property type="entry name" value="HTH_MERR"/>
    <property type="match status" value="1"/>
</dbReference>
<dbReference type="eggNOG" id="COG0789">
    <property type="taxonomic scope" value="Bacteria"/>
</dbReference>
<dbReference type="CDD" id="cd01106">
    <property type="entry name" value="HTH_TipAL-Mta"/>
    <property type="match status" value="1"/>
</dbReference>
<dbReference type="AlphaFoldDB" id="A0A0D2GPI3"/>
<sequence>MAQWYIKELAQLVGVSVRTLHHYDKIGLLPACTRLSNGYRVYTATHVLRLQQITALKFFGFSLQEIKRILCSDLAILDHFHAQYKLVKNHIASLVSVEQSLEYILIHCQPGSEVNIHAVLHLMKRYTMSQDLKKTWAADIYTEKELDTFAQLKQSYTDQEIENYQDAWVELITRVKENLHQDPTSAIAKDLALQWHNLLNRVYGNNPELKNTIYTAYKENKIPNPLFDSSVFEWIEKATYALKAI</sequence>